<dbReference type="Proteomes" id="UP000619545">
    <property type="component" value="Unassembled WGS sequence"/>
</dbReference>
<comment type="caution">
    <text evidence="3">The sequence shown here is derived from an EMBL/GenBank/DDBJ whole genome shotgun (WGS) entry which is preliminary data.</text>
</comment>
<dbReference type="InterPro" id="IPR003148">
    <property type="entry name" value="RCK_N"/>
</dbReference>
<feature type="domain" description="Rhodanese" evidence="2">
    <location>
        <begin position="5"/>
        <end position="47"/>
    </location>
</feature>
<proteinExistence type="predicted"/>
<dbReference type="GO" id="GO:0006813">
    <property type="term" value="P:potassium ion transport"/>
    <property type="evidence" value="ECO:0007669"/>
    <property type="project" value="InterPro"/>
</dbReference>
<evidence type="ECO:0000256" key="1">
    <source>
        <dbReference type="SAM" id="MobiDB-lite"/>
    </source>
</evidence>
<evidence type="ECO:0000313" key="4">
    <source>
        <dbReference type="Proteomes" id="UP000619545"/>
    </source>
</evidence>
<organism evidence="3 4">
    <name type="scientific">Methanopyrus kandleri</name>
    <dbReference type="NCBI Taxonomy" id="2320"/>
    <lineage>
        <taxon>Archaea</taxon>
        <taxon>Methanobacteriati</taxon>
        <taxon>Methanobacteriota</taxon>
        <taxon>Methanomada group</taxon>
        <taxon>Methanopyri</taxon>
        <taxon>Methanopyrales</taxon>
        <taxon>Methanopyraceae</taxon>
        <taxon>Methanopyrus</taxon>
    </lineage>
</organism>
<sequence length="117" mass="12388">MRDHVVVCGFGRVGAQAAGRLRAHGFDVVVVDTSKERVERARREGFGVPYGRGEPHRPSDAGACGCGQGQVRGGLYGLGRDQRVRDAVGPQAQPRRPGDRCGPGPGERRSPPTCGGR</sequence>
<dbReference type="PANTHER" id="PTHR43833">
    <property type="entry name" value="POTASSIUM CHANNEL PROTEIN 2-RELATED-RELATED"/>
    <property type="match status" value="1"/>
</dbReference>
<reference evidence="3" key="1">
    <citation type="journal article" date="2020" name="bioRxiv">
        <title>A rank-normalized archaeal taxonomy based on genome phylogeny resolves widespread incomplete and uneven classifications.</title>
        <authorList>
            <person name="Rinke C."/>
            <person name="Chuvochina M."/>
            <person name="Mussig A.J."/>
            <person name="Chaumeil P.-A."/>
            <person name="Waite D.W."/>
            <person name="Whitman W.B."/>
            <person name="Parks D.H."/>
            <person name="Hugenholtz P."/>
        </authorList>
    </citation>
    <scope>NUCLEOTIDE SEQUENCE</scope>
    <source>
        <strain evidence="3">UBA8853</strain>
    </source>
</reference>
<dbReference type="Gene3D" id="3.40.50.720">
    <property type="entry name" value="NAD(P)-binding Rossmann-like Domain"/>
    <property type="match status" value="1"/>
</dbReference>
<evidence type="ECO:0000313" key="3">
    <source>
        <dbReference type="EMBL" id="HII70258.1"/>
    </source>
</evidence>
<accession>A0A832THK5</accession>
<dbReference type="InterPro" id="IPR050721">
    <property type="entry name" value="Trk_Ktr_HKT_K-transport"/>
</dbReference>
<evidence type="ECO:0000259" key="2">
    <source>
        <dbReference type="PROSITE" id="PS50206"/>
    </source>
</evidence>
<dbReference type="InterPro" id="IPR036291">
    <property type="entry name" value="NAD(P)-bd_dom_sf"/>
</dbReference>
<dbReference type="AlphaFoldDB" id="A0A832THK5"/>
<gene>
    <name evidence="3" type="ORF">HA336_03380</name>
</gene>
<name>A0A832THK5_9EURY</name>
<feature type="region of interest" description="Disordered" evidence="1">
    <location>
        <begin position="42"/>
        <end position="117"/>
    </location>
</feature>
<feature type="compositionally biased region" description="Gly residues" evidence="1">
    <location>
        <begin position="64"/>
        <end position="77"/>
    </location>
</feature>
<dbReference type="Pfam" id="PF02254">
    <property type="entry name" value="TrkA_N"/>
    <property type="match status" value="1"/>
</dbReference>
<dbReference type="InterPro" id="IPR001763">
    <property type="entry name" value="Rhodanese-like_dom"/>
</dbReference>
<dbReference type="SUPFAM" id="SSF51735">
    <property type="entry name" value="NAD(P)-binding Rossmann-fold domains"/>
    <property type="match status" value="1"/>
</dbReference>
<dbReference type="PANTHER" id="PTHR43833:SF9">
    <property type="entry name" value="POTASSIUM CHANNEL PROTEIN YUGO-RELATED"/>
    <property type="match status" value="1"/>
</dbReference>
<protein>
    <recommendedName>
        <fullName evidence="2">Rhodanese domain-containing protein</fullName>
    </recommendedName>
</protein>
<dbReference type="EMBL" id="DUJS01000003">
    <property type="protein sequence ID" value="HII70258.1"/>
    <property type="molecule type" value="Genomic_DNA"/>
</dbReference>
<dbReference type="PROSITE" id="PS50206">
    <property type="entry name" value="RHODANESE_3"/>
    <property type="match status" value="1"/>
</dbReference>